<evidence type="ECO:0000256" key="3">
    <source>
        <dbReference type="SAM" id="Phobius"/>
    </source>
</evidence>
<dbReference type="EMBL" id="BAABFN010000001">
    <property type="protein sequence ID" value="GAA4303777.1"/>
    <property type="molecule type" value="Genomic_DNA"/>
</dbReference>
<name>A0ABP8FH88_9BACT</name>
<feature type="region of interest" description="Disordered" evidence="2">
    <location>
        <begin position="19"/>
        <end position="38"/>
    </location>
</feature>
<evidence type="ECO:0000313" key="4">
    <source>
        <dbReference type="EMBL" id="GAA4303777.1"/>
    </source>
</evidence>
<protein>
    <submittedName>
        <fullName evidence="4">Uncharacterized protein</fullName>
    </submittedName>
</protein>
<feature type="coiled-coil region" evidence="1">
    <location>
        <begin position="109"/>
        <end position="192"/>
    </location>
</feature>
<proteinExistence type="predicted"/>
<keyword evidence="3" id="KW-0472">Membrane</keyword>
<dbReference type="Proteomes" id="UP001501207">
    <property type="component" value="Unassembled WGS sequence"/>
</dbReference>
<gene>
    <name evidence="4" type="ORF">GCM10023143_07540</name>
</gene>
<evidence type="ECO:0000256" key="2">
    <source>
        <dbReference type="SAM" id="MobiDB-lite"/>
    </source>
</evidence>
<accession>A0ABP8FH88</accession>
<reference evidence="5" key="1">
    <citation type="journal article" date="2019" name="Int. J. Syst. Evol. Microbiol.">
        <title>The Global Catalogue of Microorganisms (GCM) 10K type strain sequencing project: providing services to taxonomists for standard genome sequencing and annotation.</title>
        <authorList>
            <consortium name="The Broad Institute Genomics Platform"/>
            <consortium name="The Broad Institute Genome Sequencing Center for Infectious Disease"/>
            <person name="Wu L."/>
            <person name="Ma J."/>
        </authorList>
    </citation>
    <scope>NUCLEOTIDE SEQUENCE [LARGE SCALE GENOMIC DNA]</scope>
    <source>
        <strain evidence="5">JCM 17664</strain>
    </source>
</reference>
<keyword evidence="5" id="KW-1185">Reference proteome</keyword>
<evidence type="ECO:0000256" key="1">
    <source>
        <dbReference type="SAM" id="Coils"/>
    </source>
</evidence>
<keyword evidence="1" id="KW-0175">Coiled coil</keyword>
<keyword evidence="3" id="KW-1133">Transmembrane helix</keyword>
<sequence length="335" mass="37275">MGAVPFSIDKNLLIMTESNSFETPNPVPPEPTPEKPRGGNRGLLYGILIVALAGTWGYLIWDKSRSNQKVETLQTQVTTTDSSKNVVQEQYQAALARLDQLTSVNDSLIHTKNKEIADMKARIQSILNKSNASAAELKEAQTLIARLNSRIEGYKSEIEKLQGEKIVLVTQRDSIRRNYDTVSLQNQQLNQEVQLGSVLHASNIRIVPMHLRKNGREVETSKATRADMMRISFDIDENRIADSGQKVIYVCVTAPDGSPLAVESLGSGRFTLADGTEKLFTAQKTIDYVTGEKQAVSIDWKQDVEFKPGDYKVEIYHEGYKIGNGNISMRKGGLF</sequence>
<feature type="transmembrane region" description="Helical" evidence="3">
    <location>
        <begin position="43"/>
        <end position="61"/>
    </location>
</feature>
<organism evidence="4 5">
    <name type="scientific">Compostibacter hankyongensis</name>
    <dbReference type="NCBI Taxonomy" id="1007089"/>
    <lineage>
        <taxon>Bacteria</taxon>
        <taxon>Pseudomonadati</taxon>
        <taxon>Bacteroidota</taxon>
        <taxon>Chitinophagia</taxon>
        <taxon>Chitinophagales</taxon>
        <taxon>Chitinophagaceae</taxon>
        <taxon>Compostibacter</taxon>
    </lineage>
</organism>
<keyword evidence="3" id="KW-0812">Transmembrane</keyword>
<comment type="caution">
    <text evidence="4">The sequence shown here is derived from an EMBL/GenBank/DDBJ whole genome shotgun (WGS) entry which is preliminary data.</text>
</comment>
<evidence type="ECO:0000313" key="5">
    <source>
        <dbReference type="Proteomes" id="UP001501207"/>
    </source>
</evidence>